<dbReference type="Gene3D" id="1.25.40.20">
    <property type="entry name" value="Ankyrin repeat-containing domain"/>
    <property type="match status" value="1"/>
</dbReference>
<accession>A0A3Q3XJJ9</accession>
<evidence type="ECO:0000313" key="3">
    <source>
        <dbReference type="Proteomes" id="UP000261620"/>
    </source>
</evidence>
<keyword evidence="3" id="KW-1185">Reference proteome</keyword>
<dbReference type="Proteomes" id="UP000261620">
    <property type="component" value="Unplaced"/>
</dbReference>
<feature type="region of interest" description="Disordered" evidence="1">
    <location>
        <begin position="1"/>
        <end position="34"/>
    </location>
</feature>
<proteinExistence type="predicted"/>
<evidence type="ECO:0000313" key="2">
    <source>
        <dbReference type="Ensembl" id="ENSMMOP00000026874.1"/>
    </source>
</evidence>
<dbReference type="AlphaFoldDB" id="A0A3Q3XJJ9"/>
<dbReference type="OMA" id="HDHQDYA"/>
<protein>
    <submittedName>
        <fullName evidence="2">Uncharacterized protein</fullName>
    </submittedName>
</protein>
<dbReference type="InterPro" id="IPR036770">
    <property type="entry name" value="Ankyrin_rpt-contain_sf"/>
</dbReference>
<feature type="compositionally biased region" description="Gly residues" evidence="1">
    <location>
        <begin position="22"/>
        <end position="34"/>
    </location>
</feature>
<name>A0A3Q3XJJ9_MOLML</name>
<dbReference type="SUPFAM" id="SSF48403">
    <property type="entry name" value="Ankyrin repeat"/>
    <property type="match status" value="1"/>
</dbReference>
<sequence length="288" mass="32112">MRSVPPHPQKQTSTQGAEGWRGSEGGGVRTGGGRRQCERTAFSFYCAVREQLPVWTLEDMRRMEVFCWDDGHPRAFLPSEALLYALVHDHQDYARYLLNRYSVSTLTAPRCTFCCCRGSGSTHLTVAVRYDRLSILGMMVEAVKDCDTEQRDYLDSCGGCSHVADAGKTAVQLAVELSRPDCLLLLLVHGAQPNGLDTALQRLVASDAAERRNAQRCLDLLLLFLPKLPVLHCLQEEPQRWQSLLGKEVFSWLCGLAPPPLLLQALRCLAQFGPDQIATLPDYLQLHS</sequence>
<dbReference type="STRING" id="94237.ENSMMOP00000026874"/>
<evidence type="ECO:0000256" key="1">
    <source>
        <dbReference type="SAM" id="MobiDB-lite"/>
    </source>
</evidence>
<reference evidence="2" key="2">
    <citation type="submission" date="2025-09" db="UniProtKB">
        <authorList>
            <consortium name="Ensembl"/>
        </authorList>
    </citation>
    <scope>IDENTIFICATION</scope>
</reference>
<dbReference type="Ensembl" id="ENSMMOT00000027331.1">
    <property type="protein sequence ID" value="ENSMMOP00000026874.1"/>
    <property type="gene ID" value="ENSMMOG00000020324.1"/>
</dbReference>
<reference evidence="2" key="1">
    <citation type="submission" date="2025-08" db="UniProtKB">
        <authorList>
            <consortium name="Ensembl"/>
        </authorList>
    </citation>
    <scope>IDENTIFICATION</scope>
</reference>
<organism evidence="2 3">
    <name type="scientific">Mola mola</name>
    <name type="common">Ocean sunfish</name>
    <name type="synonym">Tetraodon mola</name>
    <dbReference type="NCBI Taxonomy" id="94237"/>
    <lineage>
        <taxon>Eukaryota</taxon>
        <taxon>Metazoa</taxon>
        <taxon>Chordata</taxon>
        <taxon>Craniata</taxon>
        <taxon>Vertebrata</taxon>
        <taxon>Euteleostomi</taxon>
        <taxon>Actinopterygii</taxon>
        <taxon>Neopterygii</taxon>
        <taxon>Teleostei</taxon>
        <taxon>Neoteleostei</taxon>
        <taxon>Acanthomorphata</taxon>
        <taxon>Eupercaria</taxon>
        <taxon>Tetraodontiformes</taxon>
        <taxon>Molidae</taxon>
        <taxon>Mola</taxon>
    </lineage>
</organism>